<dbReference type="GO" id="GO:1901135">
    <property type="term" value="P:carbohydrate derivative metabolic process"/>
    <property type="evidence" value="ECO:0007669"/>
    <property type="project" value="InterPro"/>
</dbReference>
<dbReference type="EMBL" id="WWTN01000012">
    <property type="protein sequence ID" value="MZH55895.1"/>
    <property type="molecule type" value="Genomic_DNA"/>
</dbReference>
<dbReference type="AlphaFoldDB" id="A0A099IA58"/>
<dbReference type="InterPro" id="IPR050099">
    <property type="entry name" value="SIS_GmhA/DiaA_subfam"/>
</dbReference>
<dbReference type="RefSeq" id="WP_008818374.1">
    <property type="nucleotide sequence ID" value="NZ_AP025565.1"/>
</dbReference>
<name>A0A099IA58_CLOIN</name>
<dbReference type="PANTHER" id="PTHR30390">
    <property type="entry name" value="SEDOHEPTULOSE 7-PHOSPHATE ISOMERASE / DNAA INITIATOR-ASSOCIATING FACTOR FOR REPLICATION INITIATION"/>
    <property type="match status" value="1"/>
</dbReference>
<dbReference type="EMBL" id="JQIF01000016">
    <property type="protein sequence ID" value="KGJ54446.1"/>
    <property type="molecule type" value="Genomic_DNA"/>
</dbReference>
<dbReference type="Proteomes" id="UP000030008">
    <property type="component" value="Unassembled WGS sequence"/>
</dbReference>
<reference evidence="2 5" key="1">
    <citation type="submission" date="2014-08" db="EMBL/GenBank/DDBJ databases">
        <title>Clostridium innocuum, an unnegligible vancomycin-resistant pathogen causing extra-intestinal infections.</title>
        <authorList>
            <person name="Feng Y."/>
            <person name="Chiu C.-H."/>
        </authorList>
    </citation>
    <scope>NUCLEOTIDE SEQUENCE [LARGE SCALE GENOMIC DNA]</scope>
    <source>
        <strain evidence="2 5">AN88</strain>
    </source>
</reference>
<feature type="domain" description="SIS" evidence="1">
    <location>
        <begin position="31"/>
        <end position="217"/>
    </location>
</feature>
<dbReference type="NCBIfam" id="NF002805">
    <property type="entry name" value="PRK02947.1"/>
    <property type="match status" value="1"/>
</dbReference>
<dbReference type="PANTHER" id="PTHR30390:SF7">
    <property type="entry name" value="PHOSPHOHEPTOSE ISOMERASE"/>
    <property type="match status" value="1"/>
</dbReference>
<dbReference type="EMBL" id="JAKTMA010000022">
    <property type="protein sequence ID" value="MCR0233696.1"/>
    <property type="molecule type" value="Genomic_DNA"/>
</dbReference>
<dbReference type="Gene3D" id="3.40.50.10490">
    <property type="entry name" value="Glucose-6-phosphate isomerase like protein, domain 1"/>
    <property type="match status" value="1"/>
</dbReference>
<proteinExistence type="predicted"/>
<reference evidence="4" key="2">
    <citation type="journal article" date="2019" name="Nat. Med.">
        <title>A library of human gut bacterial isolates paired with longitudinal multiomics data enables mechanistic microbiome research.</title>
        <authorList>
            <person name="Poyet M."/>
            <person name="Groussin M."/>
            <person name="Gibbons S.M."/>
            <person name="Avila-Pacheco J."/>
            <person name="Jiang X."/>
            <person name="Kearney S.M."/>
            <person name="Perrotta A.R."/>
            <person name="Berdy B."/>
            <person name="Zhao S."/>
            <person name="Lieberman T.D."/>
            <person name="Swanson P.K."/>
            <person name="Smith M."/>
            <person name="Roesemann S."/>
            <person name="Alexander J.E."/>
            <person name="Rich S.A."/>
            <person name="Livny J."/>
            <person name="Vlamakis H."/>
            <person name="Clish C."/>
            <person name="Bullock K."/>
            <person name="Deik A."/>
            <person name="Scott J."/>
            <person name="Pierce K.A."/>
            <person name="Xavier R.J."/>
            <person name="Alm E.J."/>
        </authorList>
    </citation>
    <scope>NUCLEOTIDE SEQUENCE</scope>
    <source>
        <strain evidence="4">BIOML-A12</strain>
    </source>
</reference>
<dbReference type="GO" id="GO:0097367">
    <property type="term" value="F:carbohydrate derivative binding"/>
    <property type="evidence" value="ECO:0007669"/>
    <property type="project" value="InterPro"/>
</dbReference>
<dbReference type="SUPFAM" id="SSF53697">
    <property type="entry name" value="SIS domain"/>
    <property type="match status" value="1"/>
</dbReference>
<dbReference type="InterPro" id="IPR001347">
    <property type="entry name" value="SIS_dom"/>
</dbReference>
<evidence type="ECO:0000313" key="5">
    <source>
        <dbReference type="Proteomes" id="UP000030008"/>
    </source>
</evidence>
<reference evidence="3" key="3">
    <citation type="journal article" date="2022" name="Clin. Infect. Dis.">
        <title>Association between Clostridium innocuum and antibiotic-associated diarrhea in adults and children: A cross-sectional study and comparative genomics analysis.</title>
        <authorList>
            <person name="Cherny K.E."/>
            <person name="Muscat E.B."/>
            <person name="Balaji A."/>
            <person name="Mukherjee J."/>
            <person name="Ozer E.A."/>
            <person name="Angarone M.P."/>
            <person name="Hauser A.R."/>
            <person name="Sichel J.S."/>
            <person name="Amponsah E."/>
            <person name="Kociolek L.K."/>
        </authorList>
    </citation>
    <scope>NUCLEOTIDE SEQUENCE</scope>
    <source>
        <strain evidence="3">NU1-AC-029v</strain>
    </source>
</reference>
<dbReference type="PROSITE" id="PS51464">
    <property type="entry name" value="SIS"/>
    <property type="match status" value="1"/>
</dbReference>
<dbReference type="InterPro" id="IPR035472">
    <property type="entry name" value="RpiR-like_SIS"/>
</dbReference>
<keyword evidence="4" id="KW-0413">Isomerase</keyword>
<evidence type="ECO:0000313" key="4">
    <source>
        <dbReference type="EMBL" id="MZH55895.1"/>
    </source>
</evidence>
<accession>A0A099IA58</accession>
<evidence type="ECO:0000259" key="1">
    <source>
        <dbReference type="PROSITE" id="PS51464"/>
    </source>
</evidence>
<evidence type="ECO:0000313" key="2">
    <source>
        <dbReference type="EMBL" id="KGJ54446.1"/>
    </source>
</evidence>
<dbReference type="Proteomes" id="UP000604383">
    <property type="component" value="Unassembled WGS sequence"/>
</dbReference>
<protein>
    <submittedName>
        <fullName evidence="3">SIS domain-containing protein</fullName>
    </submittedName>
    <submittedName>
        <fullName evidence="4">Sugar isomerase domain-containing protein</fullName>
    </submittedName>
</protein>
<dbReference type="GO" id="GO:0016853">
    <property type="term" value="F:isomerase activity"/>
    <property type="evidence" value="ECO:0007669"/>
    <property type="project" value="UniProtKB-KW"/>
</dbReference>
<dbReference type="Pfam" id="PF13580">
    <property type="entry name" value="SIS_2"/>
    <property type="match status" value="1"/>
</dbReference>
<evidence type="ECO:0000313" key="3">
    <source>
        <dbReference type="EMBL" id="MCR0233696.1"/>
    </source>
</evidence>
<dbReference type="InterPro" id="IPR046348">
    <property type="entry name" value="SIS_dom_sf"/>
</dbReference>
<dbReference type="CDD" id="cd05013">
    <property type="entry name" value="SIS_RpiR"/>
    <property type="match status" value="1"/>
</dbReference>
<gene>
    <name evidence="2" type="ORF">CIAN88_03660</name>
    <name evidence="4" type="ORF">GT664_09010</name>
    <name evidence="3" type="ORF">MKC95_13060</name>
</gene>
<dbReference type="Proteomes" id="UP001203972">
    <property type="component" value="Unassembled WGS sequence"/>
</dbReference>
<comment type="caution">
    <text evidence="2">The sequence shown here is derived from an EMBL/GenBank/DDBJ whole genome shotgun (WGS) entry which is preliminary data.</text>
</comment>
<sequence>MINKVFETGFDVLNKVRETQQEQLDQAAKLIADCFLAHKTFYVTGSGHSHTLCEEFYGRAGGLAFVVPIMTSELTMTEHPTKSSFLERLSGYAAILADLYDIEEGDVVLIASNSGRNAYPIEMAIEARKRGASVIAITNIAHSNAVSSRHESGKMLMDIADIVIDNCGVPGDCAVQMEGVAAAVCPTSSMANTFIAQAISVQCAYYIKEKGVTPPVFVSLNSEGTEHVNDEYFEKYTRMYKKARL</sequence>
<organism evidence="2 5">
    <name type="scientific">Clostridium innocuum</name>
    <dbReference type="NCBI Taxonomy" id="1522"/>
    <lineage>
        <taxon>Bacteria</taxon>
        <taxon>Bacillati</taxon>
        <taxon>Bacillota</taxon>
        <taxon>Clostridia</taxon>
        <taxon>Eubacteriales</taxon>
        <taxon>Clostridiaceae</taxon>
        <taxon>Clostridium</taxon>
    </lineage>
</organism>